<evidence type="ECO:0000256" key="5">
    <source>
        <dbReference type="ARBA" id="ARBA00022989"/>
    </source>
</evidence>
<dbReference type="PANTHER" id="PTHR24221">
    <property type="entry name" value="ATP-BINDING CASSETTE SUB-FAMILY B"/>
    <property type="match status" value="1"/>
</dbReference>
<reference evidence="11 12" key="1">
    <citation type="submission" date="2024-06" db="EMBL/GenBank/DDBJ databases">
        <title>The Natural Products Discovery Center: Release of the First 8490 Sequenced Strains for Exploring Actinobacteria Biosynthetic Diversity.</title>
        <authorList>
            <person name="Kalkreuter E."/>
            <person name="Kautsar S.A."/>
            <person name="Yang D."/>
            <person name="Bader C.D."/>
            <person name="Teijaro C.N."/>
            <person name="Fluegel L."/>
            <person name="Davis C.M."/>
            <person name="Simpson J.R."/>
            <person name="Lauterbach L."/>
            <person name="Steele A.D."/>
            <person name="Gui C."/>
            <person name="Meng S."/>
            <person name="Li G."/>
            <person name="Viehrig K."/>
            <person name="Ye F."/>
            <person name="Su P."/>
            <person name="Kiefer A.F."/>
            <person name="Nichols A."/>
            <person name="Cepeda A.J."/>
            <person name="Yan W."/>
            <person name="Fan B."/>
            <person name="Jiang Y."/>
            <person name="Adhikari A."/>
            <person name="Zheng C.-J."/>
            <person name="Schuster L."/>
            <person name="Cowan T.M."/>
            <person name="Smanski M.J."/>
            <person name="Chevrette M.G."/>
            <person name="De Carvalho L.P.S."/>
            <person name="Shen B."/>
        </authorList>
    </citation>
    <scope>NUCLEOTIDE SEQUENCE [LARGE SCALE GENOMIC DNA]</scope>
    <source>
        <strain evidence="11 12">NPDC048946</strain>
    </source>
</reference>
<feature type="transmembrane region" description="Helical" evidence="8">
    <location>
        <begin position="116"/>
        <end position="141"/>
    </location>
</feature>
<dbReference type="InterPro" id="IPR011527">
    <property type="entry name" value="ABC1_TM_dom"/>
</dbReference>
<organism evidence="11 12">
    <name type="scientific">Streptodolium elevatio</name>
    <dbReference type="NCBI Taxonomy" id="3157996"/>
    <lineage>
        <taxon>Bacteria</taxon>
        <taxon>Bacillati</taxon>
        <taxon>Actinomycetota</taxon>
        <taxon>Actinomycetes</taxon>
        <taxon>Kitasatosporales</taxon>
        <taxon>Streptomycetaceae</taxon>
        <taxon>Streptodolium</taxon>
    </lineage>
</organism>
<dbReference type="InterPro" id="IPR036640">
    <property type="entry name" value="ABC1_TM_sf"/>
</dbReference>
<evidence type="ECO:0000256" key="2">
    <source>
        <dbReference type="ARBA" id="ARBA00022692"/>
    </source>
</evidence>
<dbReference type="PANTHER" id="PTHR24221:SF654">
    <property type="entry name" value="ATP-BINDING CASSETTE SUB-FAMILY B MEMBER 6"/>
    <property type="match status" value="1"/>
</dbReference>
<comment type="caution">
    <text evidence="11">The sequence shown here is derived from an EMBL/GenBank/DDBJ whole genome shotgun (WGS) entry which is preliminary data.</text>
</comment>
<dbReference type="PROSITE" id="PS50929">
    <property type="entry name" value="ABC_TM1F"/>
    <property type="match status" value="1"/>
</dbReference>
<dbReference type="InterPro" id="IPR003593">
    <property type="entry name" value="AAA+_ATPase"/>
</dbReference>
<dbReference type="Pfam" id="PF00005">
    <property type="entry name" value="ABC_tran"/>
    <property type="match status" value="1"/>
</dbReference>
<feature type="domain" description="ABC transmembrane type-1" evidence="10">
    <location>
        <begin position="83"/>
        <end position="363"/>
    </location>
</feature>
<feature type="transmembrane region" description="Helical" evidence="8">
    <location>
        <begin position="74"/>
        <end position="96"/>
    </location>
</feature>
<evidence type="ECO:0000256" key="1">
    <source>
        <dbReference type="ARBA" id="ARBA00004651"/>
    </source>
</evidence>
<accession>A0ABV3DGB3</accession>
<feature type="transmembrane region" description="Helical" evidence="8">
    <location>
        <begin position="191"/>
        <end position="211"/>
    </location>
</feature>
<sequence>MPWRGRRRRDRAAEAIAAGVASGQELFGGNLEMDHAYYRHNTAHLELTLLDTFRQLPRLVAQSVRLAWQADRSAMLMVAAAELGQGLTSAFSLLATNQVLVGLFAQGPTPDRVRNALPALVAVAISGALTAVLHAVSTVAAGRLEPKVERAAEVTLMTKVARVEMRTLEDGDFKRLLQSAAWGTDASRRMIGHSVGIVNALISLAAASAVLTVLHPILLPLLILITLPQAWGAVRDARRRYRSTQAWIDHGRQQSELSWHLKDRNSAQEVRVHGVGAYLLHHYRRMAAAREAEETRLARAEAVTGLASSSLSGLASLLTYAVLGWLVLSGRTDLAASGTAVLAIRTGTGGLSRLVTEVQATYRQSLYLADYERACHLCDKHAIPEGGTPVEDFPARITVENVSYTYPDREKPAIDGVSLTLDRGEIIALVGENGSGKTTLAKLIAGLYRPDDGRILWDGTDDNDLNRDDLFSQVALVSQSFTEWPFTAAANITIGRPRTSPAQPGRPKPRPGFPDARLTSAAEYAEADSVIDELPKGWGTLLDRSYVGGVALSGGQWQRLVLARARYRDAALIIADEPTSALDARSEIAAFAKIRSLADAGQTVILITHRLASTRLADKIYVLDHGRLIEHGNHSTLMHANGAYADMYTLQAAQYATPPDAESEASRNLP</sequence>
<comment type="subcellular location">
    <subcellularLocation>
        <location evidence="1">Cell membrane</location>
        <topology evidence="1">Multi-pass membrane protein</topology>
    </subcellularLocation>
</comment>
<dbReference type="Proteomes" id="UP001551482">
    <property type="component" value="Unassembled WGS sequence"/>
</dbReference>
<dbReference type="PROSITE" id="PS50893">
    <property type="entry name" value="ABC_TRANSPORTER_2"/>
    <property type="match status" value="1"/>
</dbReference>
<dbReference type="SUPFAM" id="SSF52540">
    <property type="entry name" value="P-loop containing nucleoside triphosphate hydrolases"/>
    <property type="match status" value="1"/>
</dbReference>
<feature type="domain" description="ABC transporter" evidence="9">
    <location>
        <begin position="397"/>
        <end position="650"/>
    </location>
</feature>
<evidence type="ECO:0000256" key="4">
    <source>
        <dbReference type="ARBA" id="ARBA00022840"/>
    </source>
</evidence>
<keyword evidence="5 8" id="KW-1133">Transmembrane helix</keyword>
<dbReference type="RefSeq" id="WP_358353625.1">
    <property type="nucleotide sequence ID" value="NZ_JBEZFP010000031.1"/>
</dbReference>
<evidence type="ECO:0000256" key="8">
    <source>
        <dbReference type="SAM" id="Phobius"/>
    </source>
</evidence>
<evidence type="ECO:0000313" key="11">
    <source>
        <dbReference type="EMBL" id="MEU8134721.1"/>
    </source>
</evidence>
<keyword evidence="2 8" id="KW-0812">Transmembrane</keyword>
<dbReference type="GO" id="GO:0005524">
    <property type="term" value="F:ATP binding"/>
    <property type="evidence" value="ECO:0007669"/>
    <property type="project" value="UniProtKB-KW"/>
</dbReference>
<dbReference type="Gene3D" id="3.40.50.300">
    <property type="entry name" value="P-loop containing nucleotide triphosphate hydrolases"/>
    <property type="match status" value="1"/>
</dbReference>
<evidence type="ECO:0000256" key="7">
    <source>
        <dbReference type="SAM" id="MobiDB-lite"/>
    </source>
</evidence>
<evidence type="ECO:0000313" key="12">
    <source>
        <dbReference type="Proteomes" id="UP001551482"/>
    </source>
</evidence>
<evidence type="ECO:0000259" key="9">
    <source>
        <dbReference type="PROSITE" id="PS50893"/>
    </source>
</evidence>
<protein>
    <submittedName>
        <fullName evidence="11">ABC transporter ATP-binding protein</fullName>
    </submittedName>
</protein>
<dbReference type="Gene3D" id="1.20.1560.10">
    <property type="entry name" value="ABC transporter type 1, transmembrane domain"/>
    <property type="match status" value="1"/>
</dbReference>
<feature type="region of interest" description="Disordered" evidence="7">
    <location>
        <begin position="495"/>
        <end position="515"/>
    </location>
</feature>
<evidence type="ECO:0000256" key="3">
    <source>
        <dbReference type="ARBA" id="ARBA00022741"/>
    </source>
</evidence>
<evidence type="ECO:0000256" key="6">
    <source>
        <dbReference type="ARBA" id="ARBA00023136"/>
    </source>
</evidence>
<feature type="transmembrane region" description="Helical" evidence="8">
    <location>
        <begin position="217"/>
        <end position="234"/>
    </location>
</feature>
<gene>
    <name evidence="11" type="ORF">AB0C36_14550</name>
</gene>
<dbReference type="SUPFAM" id="SSF90123">
    <property type="entry name" value="ABC transporter transmembrane region"/>
    <property type="match status" value="1"/>
</dbReference>
<name>A0ABV3DGB3_9ACTN</name>
<dbReference type="InterPro" id="IPR003439">
    <property type="entry name" value="ABC_transporter-like_ATP-bd"/>
</dbReference>
<proteinExistence type="predicted"/>
<keyword evidence="4 11" id="KW-0067">ATP-binding</keyword>
<keyword evidence="12" id="KW-1185">Reference proteome</keyword>
<evidence type="ECO:0000259" key="10">
    <source>
        <dbReference type="PROSITE" id="PS50929"/>
    </source>
</evidence>
<dbReference type="InterPro" id="IPR039421">
    <property type="entry name" value="Type_1_exporter"/>
</dbReference>
<keyword evidence="6 8" id="KW-0472">Membrane</keyword>
<feature type="transmembrane region" description="Helical" evidence="8">
    <location>
        <begin position="306"/>
        <end position="328"/>
    </location>
</feature>
<dbReference type="SMART" id="SM00382">
    <property type="entry name" value="AAA"/>
    <property type="match status" value="1"/>
</dbReference>
<dbReference type="InterPro" id="IPR027417">
    <property type="entry name" value="P-loop_NTPase"/>
</dbReference>
<dbReference type="EMBL" id="JBEZFP010000031">
    <property type="protein sequence ID" value="MEU8134721.1"/>
    <property type="molecule type" value="Genomic_DNA"/>
</dbReference>
<keyword evidence="3" id="KW-0547">Nucleotide-binding</keyword>